<evidence type="ECO:0000256" key="9">
    <source>
        <dbReference type="SAM" id="Phobius"/>
    </source>
</evidence>
<feature type="transmembrane region" description="Helical" evidence="9">
    <location>
        <begin position="231"/>
        <end position="252"/>
    </location>
</feature>
<comment type="similarity">
    <text evidence="2">Belongs to the autoinducer-2 exporter (AI-2E) (TC 2.A.86) family.</text>
</comment>
<dbReference type="AlphaFoldDB" id="A0A4S8HV73"/>
<feature type="compositionally biased region" description="Basic and acidic residues" evidence="8">
    <location>
        <begin position="365"/>
        <end position="374"/>
    </location>
</feature>
<keyword evidence="5 9" id="KW-0812">Transmembrane</keyword>
<dbReference type="OrthoDB" id="9793390at2"/>
<keyword evidence="7 9" id="KW-0472">Membrane</keyword>
<evidence type="ECO:0000313" key="11">
    <source>
        <dbReference type="Proteomes" id="UP000306918"/>
    </source>
</evidence>
<sequence length="374" mass="41627">MINNAYNNHSILKNLQIIVLTAVILYFGKALFIPLAYSLLIAMVLYPGCKWLEQHRWPRSLTIGAGLFIVVILFGLLLGLLFIQINVLREDIPQLLEKVRPSLHELQQWIASGFNISVAAQNEWLQQIIRNFSNSTSSILQSTITATAGGLFTLFLIPVYAALFLYNREVFVQFLEKLTGSQYSKQLKSLLHETTHTYFNFIKGMAMVYLIVGVLNSIGLMALGIPHAILFGMLTAIMTIIPYIGIIVSALLPITVAWITKDSIWYPIGVVAVFTFVQYLEAYLIFPKVVATQIKVSTWATLVAIIAGGLLWGISGMILFIPLIGILKLISDSIPELKALNILLGRSAPVNVQQNRAKGNTNKQRKNEPAEEGR</sequence>
<feature type="transmembrane region" description="Helical" evidence="9">
    <location>
        <begin position="144"/>
        <end position="166"/>
    </location>
</feature>
<evidence type="ECO:0000256" key="1">
    <source>
        <dbReference type="ARBA" id="ARBA00004651"/>
    </source>
</evidence>
<feature type="transmembrane region" description="Helical" evidence="9">
    <location>
        <begin position="264"/>
        <end position="286"/>
    </location>
</feature>
<evidence type="ECO:0000256" key="7">
    <source>
        <dbReference type="ARBA" id="ARBA00023136"/>
    </source>
</evidence>
<evidence type="ECO:0000256" key="4">
    <source>
        <dbReference type="ARBA" id="ARBA00022475"/>
    </source>
</evidence>
<keyword evidence="3" id="KW-0813">Transport</keyword>
<keyword evidence="4" id="KW-1003">Cell membrane</keyword>
<evidence type="ECO:0000256" key="6">
    <source>
        <dbReference type="ARBA" id="ARBA00022989"/>
    </source>
</evidence>
<keyword evidence="6 9" id="KW-1133">Transmembrane helix</keyword>
<dbReference type="PANTHER" id="PTHR21716">
    <property type="entry name" value="TRANSMEMBRANE PROTEIN"/>
    <property type="match status" value="1"/>
</dbReference>
<comment type="subcellular location">
    <subcellularLocation>
        <location evidence="1">Cell membrane</location>
        <topology evidence="1">Multi-pass membrane protein</topology>
    </subcellularLocation>
</comment>
<keyword evidence="11" id="KW-1185">Reference proteome</keyword>
<protein>
    <submittedName>
        <fullName evidence="10">AI-2E family transporter</fullName>
    </submittedName>
</protein>
<dbReference type="Pfam" id="PF01594">
    <property type="entry name" value="AI-2E_transport"/>
    <property type="match status" value="1"/>
</dbReference>
<evidence type="ECO:0000256" key="2">
    <source>
        <dbReference type="ARBA" id="ARBA00009773"/>
    </source>
</evidence>
<evidence type="ECO:0000256" key="8">
    <source>
        <dbReference type="SAM" id="MobiDB-lite"/>
    </source>
</evidence>
<gene>
    <name evidence="10" type="ORF">FAM09_13725</name>
</gene>
<organism evidence="10 11">
    <name type="scientific">Niastella caeni</name>
    <dbReference type="NCBI Taxonomy" id="2569763"/>
    <lineage>
        <taxon>Bacteria</taxon>
        <taxon>Pseudomonadati</taxon>
        <taxon>Bacteroidota</taxon>
        <taxon>Chitinophagia</taxon>
        <taxon>Chitinophagales</taxon>
        <taxon>Chitinophagaceae</taxon>
        <taxon>Niastella</taxon>
    </lineage>
</organism>
<comment type="caution">
    <text evidence="10">The sequence shown here is derived from an EMBL/GenBank/DDBJ whole genome shotgun (WGS) entry which is preliminary data.</text>
</comment>
<dbReference type="EMBL" id="STFF01000003">
    <property type="protein sequence ID" value="THU39558.1"/>
    <property type="molecule type" value="Genomic_DNA"/>
</dbReference>
<dbReference type="GO" id="GO:0055085">
    <property type="term" value="P:transmembrane transport"/>
    <property type="evidence" value="ECO:0007669"/>
    <property type="project" value="TreeGrafter"/>
</dbReference>
<dbReference type="InterPro" id="IPR002549">
    <property type="entry name" value="AI-2E-like"/>
</dbReference>
<name>A0A4S8HV73_9BACT</name>
<evidence type="ECO:0000256" key="5">
    <source>
        <dbReference type="ARBA" id="ARBA00022692"/>
    </source>
</evidence>
<feature type="transmembrane region" description="Helical" evidence="9">
    <location>
        <begin position="61"/>
        <end position="85"/>
    </location>
</feature>
<dbReference type="Proteomes" id="UP000306918">
    <property type="component" value="Unassembled WGS sequence"/>
</dbReference>
<dbReference type="GO" id="GO:0005886">
    <property type="term" value="C:plasma membrane"/>
    <property type="evidence" value="ECO:0007669"/>
    <property type="project" value="UniProtKB-SubCell"/>
</dbReference>
<feature type="region of interest" description="Disordered" evidence="8">
    <location>
        <begin position="355"/>
        <end position="374"/>
    </location>
</feature>
<feature type="transmembrane region" description="Helical" evidence="9">
    <location>
        <begin position="17"/>
        <end position="49"/>
    </location>
</feature>
<evidence type="ECO:0000256" key="3">
    <source>
        <dbReference type="ARBA" id="ARBA00022448"/>
    </source>
</evidence>
<accession>A0A4S8HV73</accession>
<dbReference type="PANTHER" id="PTHR21716:SF53">
    <property type="entry name" value="PERMEASE PERM-RELATED"/>
    <property type="match status" value="1"/>
</dbReference>
<dbReference type="RefSeq" id="WP_136577690.1">
    <property type="nucleotide sequence ID" value="NZ_STFF01000003.1"/>
</dbReference>
<feature type="transmembrane region" description="Helical" evidence="9">
    <location>
        <begin position="206"/>
        <end position="225"/>
    </location>
</feature>
<evidence type="ECO:0000313" key="10">
    <source>
        <dbReference type="EMBL" id="THU39558.1"/>
    </source>
</evidence>
<reference evidence="10 11" key="1">
    <citation type="submission" date="2019-04" db="EMBL/GenBank/DDBJ databases">
        <title>Niastella caeni sp. nov., isolated from activated sludge.</title>
        <authorList>
            <person name="Sheng M."/>
        </authorList>
    </citation>
    <scope>NUCLEOTIDE SEQUENCE [LARGE SCALE GENOMIC DNA]</scope>
    <source>
        <strain evidence="10 11">HX-2-15</strain>
    </source>
</reference>
<feature type="transmembrane region" description="Helical" evidence="9">
    <location>
        <begin position="298"/>
        <end position="327"/>
    </location>
</feature>
<proteinExistence type="inferred from homology"/>